<protein>
    <submittedName>
        <fullName evidence="2">DUF3618 domain-containing protein</fullName>
    </submittedName>
</protein>
<evidence type="ECO:0000313" key="3">
    <source>
        <dbReference type="Proteomes" id="UP000287547"/>
    </source>
</evidence>
<dbReference type="InterPro" id="IPR022062">
    <property type="entry name" value="DUF3618"/>
</dbReference>
<dbReference type="EMBL" id="QHKI01000060">
    <property type="protein sequence ID" value="RSM72362.1"/>
    <property type="molecule type" value="Genomic_DNA"/>
</dbReference>
<keyword evidence="1" id="KW-0812">Transmembrane</keyword>
<proteinExistence type="predicted"/>
<evidence type="ECO:0000313" key="2">
    <source>
        <dbReference type="EMBL" id="RSM72362.1"/>
    </source>
</evidence>
<dbReference type="Pfam" id="PF12277">
    <property type="entry name" value="DUF3618"/>
    <property type="match status" value="1"/>
</dbReference>
<reference evidence="2 3" key="1">
    <citation type="submission" date="2018-05" db="EMBL/GenBank/DDBJ databases">
        <title>Evolution of GPA BGCs.</title>
        <authorList>
            <person name="Waglechner N."/>
            <person name="Wright G.D."/>
        </authorList>
    </citation>
    <scope>NUCLEOTIDE SEQUENCE [LARGE SCALE GENOMIC DNA]</scope>
    <source>
        <strain evidence="2 3">A82846</strain>
    </source>
</reference>
<keyword evidence="1" id="KW-0472">Membrane</keyword>
<name>A0A428YST8_KIBAR</name>
<keyword evidence="1" id="KW-1133">Transmembrane helix</keyword>
<sequence>MKGFPSNAEQARIDRDATREEITETLTALVHKLDVKSRANEAVGGSIDRASTKIADKVSPSAAMRFRQYAYAMRNHPFRVLAVIVALAVGIRLSLRLFG</sequence>
<dbReference type="OrthoDB" id="3632225at2"/>
<gene>
    <name evidence="2" type="ORF">DMH04_42775</name>
</gene>
<evidence type="ECO:0000256" key="1">
    <source>
        <dbReference type="SAM" id="Phobius"/>
    </source>
</evidence>
<dbReference type="Proteomes" id="UP000287547">
    <property type="component" value="Unassembled WGS sequence"/>
</dbReference>
<dbReference type="AlphaFoldDB" id="A0A428YST8"/>
<feature type="transmembrane region" description="Helical" evidence="1">
    <location>
        <begin position="77"/>
        <end position="95"/>
    </location>
</feature>
<comment type="caution">
    <text evidence="2">The sequence shown here is derived from an EMBL/GenBank/DDBJ whole genome shotgun (WGS) entry which is preliminary data.</text>
</comment>
<organism evidence="2 3">
    <name type="scientific">Kibdelosporangium aridum</name>
    <dbReference type="NCBI Taxonomy" id="2030"/>
    <lineage>
        <taxon>Bacteria</taxon>
        <taxon>Bacillati</taxon>
        <taxon>Actinomycetota</taxon>
        <taxon>Actinomycetes</taxon>
        <taxon>Pseudonocardiales</taxon>
        <taxon>Pseudonocardiaceae</taxon>
        <taxon>Kibdelosporangium</taxon>
    </lineage>
</organism>
<dbReference type="RefSeq" id="WP_037255416.1">
    <property type="nucleotide sequence ID" value="NZ_QHKI01000060.1"/>
</dbReference>
<accession>A0A428YST8</accession>